<proteinExistence type="predicted"/>
<dbReference type="Pfam" id="PF01370">
    <property type="entry name" value="Epimerase"/>
    <property type="match status" value="1"/>
</dbReference>
<keyword evidence="2" id="KW-0560">Oxidoreductase</keyword>
<accession>A0A840G2D9</accession>
<dbReference type="PANTHER" id="PTHR12126:SF11">
    <property type="entry name" value="NADH DEHYDROGENASE [UBIQUINONE] 1 ALPHA SUBCOMPLEX SUBUNIT 9, MITOCHONDRIAL"/>
    <property type="match status" value="1"/>
</dbReference>
<keyword evidence="3" id="KW-1185">Reference proteome</keyword>
<dbReference type="EMBL" id="JACIGE010000001">
    <property type="protein sequence ID" value="MBB4246115.1"/>
    <property type="molecule type" value="Genomic_DNA"/>
</dbReference>
<dbReference type="CDD" id="cd05271">
    <property type="entry name" value="NDUFA9_like_SDR_a"/>
    <property type="match status" value="1"/>
</dbReference>
<dbReference type="InterPro" id="IPR001509">
    <property type="entry name" value="Epimerase_deHydtase"/>
</dbReference>
<dbReference type="AlphaFoldDB" id="A0A840G2D9"/>
<evidence type="ECO:0000259" key="1">
    <source>
        <dbReference type="Pfam" id="PF01370"/>
    </source>
</evidence>
<dbReference type="PANTHER" id="PTHR12126">
    <property type="entry name" value="NADH-UBIQUINONE OXIDOREDUCTASE 39 KDA SUBUNIT-RELATED"/>
    <property type="match status" value="1"/>
</dbReference>
<feature type="domain" description="NAD-dependent epimerase/dehydratase" evidence="1">
    <location>
        <begin position="6"/>
        <end position="211"/>
    </location>
</feature>
<dbReference type="SUPFAM" id="SSF51735">
    <property type="entry name" value="NAD(P)-binding Rossmann-fold domains"/>
    <property type="match status" value="1"/>
</dbReference>
<dbReference type="RefSeq" id="WP_153114904.1">
    <property type="nucleotide sequence ID" value="NZ_JACIGE010000001.1"/>
</dbReference>
<dbReference type="Gene3D" id="3.40.50.720">
    <property type="entry name" value="NAD(P)-binding Rossmann-like Domain"/>
    <property type="match status" value="1"/>
</dbReference>
<dbReference type="EC" id="1.6.99.3" evidence="2"/>
<comment type="caution">
    <text evidence="2">The sequence shown here is derived from an EMBL/GenBank/DDBJ whole genome shotgun (WGS) entry which is preliminary data.</text>
</comment>
<evidence type="ECO:0000313" key="2">
    <source>
        <dbReference type="EMBL" id="MBB4246115.1"/>
    </source>
</evidence>
<dbReference type="OrthoDB" id="5292533at2"/>
<name>A0A840G2D9_RHOTE</name>
<dbReference type="GO" id="GO:0016491">
    <property type="term" value="F:oxidoreductase activity"/>
    <property type="evidence" value="ECO:0007669"/>
    <property type="project" value="UniProtKB-KW"/>
</dbReference>
<dbReference type="GO" id="GO:0044877">
    <property type="term" value="F:protein-containing complex binding"/>
    <property type="evidence" value="ECO:0007669"/>
    <property type="project" value="TreeGrafter"/>
</dbReference>
<dbReference type="InterPro" id="IPR036291">
    <property type="entry name" value="NAD(P)-bd_dom_sf"/>
</dbReference>
<reference evidence="2 3" key="1">
    <citation type="submission" date="2020-08" db="EMBL/GenBank/DDBJ databases">
        <title>Genome sequencing of Purple Non-Sulfur Bacteria from various extreme environments.</title>
        <authorList>
            <person name="Mayer M."/>
        </authorList>
    </citation>
    <scope>NUCLEOTIDE SEQUENCE [LARGE SCALE GENOMIC DNA]</scope>
    <source>
        <strain evidence="2 3">2761</strain>
    </source>
</reference>
<dbReference type="InterPro" id="IPR051207">
    <property type="entry name" value="ComplexI_NDUFA9_subunit"/>
</dbReference>
<dbReference type="Proteomes" id="UP000587070">
    <property type="component" value="Unassembled WGS sequence"/>
</dbReference>
<organism evidence="2 3">
    <name type="scientific">Rhodocyclus tenuis</name>
    <name type="common">Rhodospirillum tenue</name>
    <dbReference type="NCBI Taxonomy" id="1066"/>
    <lineage>
        <taxon>Bacteria</taxon>
        <taxon>Pseudomonadati</taxon>
        <taxon>Pseudomonadota</taxon>
        <taxon>Betaproteobacteria</taxon>
        <taxon>Rhodocyclales</taxon>
        <taxon>Rhodocyclaceae</taxon>
        <taxon>Rhodocyclus</taxon>
    </lineage>
</organism>
<sequence>MACNNILLIGGSGFVGGWLANRLVELGLRVRIPTRRHESARHLTLLPTVETVVADVHDPATLRRLLQGQDAVINLVGILHDRDSRQPYGSGFARAHAELPQKIVDAMLASDVRRLVHMSALGTAPDAPSEYLRSKAAGEAAVLAAQDRLDVTVFRPSVIFGAGDAFLTLFAKLLRSAPFFPLAGARARFQPVFAGDVAWAFADCLDRPETFGQRYDLAGPQVYTLRQLVEYTGALSGHPRPIFELSDGLAQLQANVLKLLPNPPMTPDNLRSMQVDNVSDGAHDYPGWAPAALEAVAPGYLTTHAAKKRFDDFRLRAGR</sequence>
<evidence type="ECO:0000313" key="3">
    <source>
        <dbReference type="Proteomes" id="UP000587070"/>
    </source>
</evidence>
<protein>
    <submittedName>
        <fullName evidence="2">NADH dehydrogenase</fullName>
        <ecNumber evidence="2">1.6.99.3</ecNumber>
    </submittedName>
</protein>
<gene>
    <name evidence="2" type="ORF">GGD90_000464</name>
</gene>